<feature type="transmembrane region" description="Helical" evidence="1">
    <location>
        <begin position="12"/>
        <end position="31"/>
    </location>
</feature>
<reference evidence="2 3" key="1">
    <citation type="submission" date="2013-08" db="EMBL/GenBank/DDBJ databases">
        <authorList>
            <person name="Huang J."/>
            <person name="Wang G."/>
        </authorList>
    </citation>
    <scope>NUCLEOTIDE SEQUENCE [LARGE SCALE GENOMIC DNA]</scope>
    <source>
        <strain evidence="2 3">BH030004</strain>
    </source>
</reference>
<keyword evidence="1" id="KW-0472">Membrane</keyword>
<dbReference type="AlphaFoldDB" id="A0A0A5G4S6"/>
<proteinExistence type="predicted"/>
<keyword evidence="1" id="KW-1133">Transmembrane helix</keyword>
<comment type="caution">
    <text evidence="2">The sequence shown here is derived from an EMBL/GenBank/DDBJ whole genome shotgun (WGS) entry which is preliminary data.</text>
</comment>
<evidence type="ECO:0000313" key="3">
    <source>
        <dbReference type="Proteomes" id="UP000030403"/>
    </source>
</evidence>
<protein>
    <submittedName>
        <fullName evidence="2">Uncharacterized protein</fullName>
    </submittedName>
</protein>
<accession>A0A0A5G4S6</accession>
<keyword evidence="1" id="KW-0812">Transmembrane</keyword>
<organism evidence="2 3">
    <name type="scientific">Pontibacillus marinus BH030004 = DSM 16465</name>
    <dbReference type="NCBI Taxonomy" id="1385511"/>
    <lineage>
        <taxon>Bacteria</taxon>
        <taxon>Bacillati</taxon>
        <taxon>Bacillota</taxon>
        <taxon>Bacilli</taxon>
        <taxon>Bacillales</taxon>
        <taxon>Bacillaceae</taxon>
        <taxon>Pontibacillus</taxon>
    </lineage>
</organism>
<evidence type="ECO:0000256" key="1">
    <source>
        <dbReference type="SAM" id="Phobius"/>
    </source>
</evidence>
<dbReference type="Proteomes" id="UP000030403">
    <property type="component" value="Unassembled WGS sequence"/>
</dbReference>
<gene>
    <name evidence="2" type="ORF">N783_12620</name>
</gene>
<sequence length="325" mass="37469">MKVLQNRKQLGILIFVLIAIVLFYLFSSQSISTLKEEEEPSEPQDFSNKPYDIFFTHSTFQKQHERWSVQAEGYQFIRFSEEGQEEYKTGKLTIEYKGDRLPEGPFTAKVETLSGSVTHNYDDQPLDERKITFFSLDHLGHRGSTKPVTVTLEWKDNKDVLKLEGSVQSFHEHHIKEPISLDKVEAPELEEIFNSEKKHKTVVENGELKMKISSVLLLSTPFRNDEKKTPMTLNLPTDSMTIPFSFQVDNVNEGKEVSIFYRNEFGNIIEIWNKGVEPEDLKNDSLFVNQSVPFKHFGRKQIWAEVDGKVVGKIGLSLRPKIPSE</sequence>
<keyword evidence="3" id="KW-1185">Reference proteome</keyword>
<evidence type="ECO:0000313" key="2">
    <source>
        <dbReference type="EMBL" id="KGX86158.1"/>
    </source>
</evidence>
<dbReference type="STRING" id="1385511.GCA_000425225_03547"/>
<dbReference type="EMBL" id="AVPF01000033">
    <property type="protein sequence ID" value="KGX86158.1"/>
    <property type="molecule type" value="Genomic_DNA"/>
</dbReference>
<dbReference type="RefSeq" id="WP_027447120.1">
    <property type="nucleotide sequence ID" value="NZ_AULJ01000048.1"/>
</dbReference>
<name>A0A0A5G4S6_9BACI</name>